<dbReference type="EMBL" id="BMDO01000001">
    <property type="protein sequence ID" value="GGI49007.1"/>
    <property type="molecule type" value="Genomic_DNA"/>
</dbReference>
<keyword evidence="3" id="KW-1185">Reference proteome</keyword>
<organism evidence="2 3">
    <name type="scientific">Mucilaginibacter galii</name>
    <dbReference type="NCBI Taxonomy" id="2005073"/>
    <lineage>
        <taxon>Bacteria</taxon>
        <taxon>Pseudomonadati</taxon>
        <taxon>Bacteroidota</taxon>
        <taxon>Sphingobacteriia</taxon>
        <taxon>Sphingobacteriales</taxon>
        <taxon>Sphingobacteriaceae</taxon>
        <taxon>Mucilaginibacter</taxon>
    </lineage>
</organism>
<dbReference type="Gene3D" id="3.40.30.10">
    <property type="entry name" value="Glutaredoxin"/>
    <property type="match status" value="1"/>
</dbReference>
<protein>
    <recommendedName>
        <fullName evidence="1">Alkyl hydroperoxide reductase subunit C/ Thiol specific antioxidant domain-containing protein</fullName>
    </recommendedName>
</protein>
<name>A0A917J6T3_9SPHI</name>
<dbReference type="InterPro" id="IPR036249">
    <property type="entry name" value="Thioredoxin-like_sf"/>
</dbReference>
<dbReference type="GO" id="GO:0016209">
    <property type="term" value="F:antioxidant activity"/>
    <property type="evidence" value="ECO:0007669"/>
    <property type="project" value="InterPro"/>
</dbReference>
<dbReference type="RefSeq" id="WP_188412986.1">
    <property type="nucleotide sequence ID" value="NZ_BMDO01000001.1"/>
</dbReference>
<feature type="domain" description="Alkyl hydroperoxide reductase subunit C/ Thiol specific antioxidant" evidence="1">
    <location>
        <begin position="69"/>
        <end position="179"/>
    </location>
</feature>
<reference evidence="2" key="1">
    <citation type="journal article" date="2014" name="Int. J. Syst. Evol. Microbiol.">
        <title>Complete genome sequence of Corynebacterium casei LMG S-19264T (=DSM 44701T), isolated from a smear-ripened cheese.</title>
        <authorList>
            <consortium name="US DOE Joint Genome Institute (JGI-PGF)"/>
            <person name="Walter F."/>
            <person name="Albersmeier A."/>
            <person name="Kalinowski J."/>
            <person name="Ruckert C."/>
        </authorList>
    </citation>
    <scope>NUCLEOTIDE SEQUENCE</scope>
    <source>
        <strain evidence="2">CCM 8711</strain>
    </source>
</reference>
<dbReference type="SUPFAM" id="SSF52833">
    <property type="entry name" value="Thioredoxin-like"/>
    <property type="match status" value="1"/>
</dbReference>
<evidence type="ECO:0000259" key="1">
    <source>
        <dbReference type="Pfam" id="PF00578"/>
    </source>
</evidence>
<evidence type="ECO:0000313" key="2">
    <source>
        <dbReference type="EMBL" id="GGI49007.1"/>
    </source>
</evidence>
<sequence length="214" mass="23948">MSTTALKFPAFDLLETTPELEYTPQAYEKLKPVTLGHTIQELLQHQTQQAINVLSGVYGFNQGGASAPYLNKILVVYFYSSQWGNLALEHLKQLNAIRNEVKYHDGNLIVIDSDGPDSMLQQLLWNNNLSLPLYADPDHQIAKLFGVYAENSPAWNRYAGIDENVPLPAAFVVDHFLKVVFDHSNEDISSNLQANEIVAAVYQSNHYQAGRKSA</sequence>
<gene>
    <name evidence="2" type="ORF">GCM10011425_02190</name>
</gene>
<accession>A0A917J6T3</accession>
<proteinExistence type="predicted"/>
<dbReference type="GO" id="GO:0016491">
    <property type="term" value="F:oxidoreductase activity"/>
    <property type="evidence" value="ECO:0007669"/>
    <property type="project" value="InterPro"/>
</dbReference>
<dbReference type="AlphaFoldDB" id="A0A917J6T3"/>
<dbReference type="Pfam" id="PF00578">
    <property type="entry name" value="AhpC-TSA"/>
    <property type="match status" value="1"/>
</dbReference>
<comment type="caution">
    <text evidence="2">The sequence shown here is derived from an EMBL/GenBank/DDBJ whole genome shotgun (WGS) entry which is preliminary data.</text>
</comment>
<evidence type="ECO:0000313" key="3">
    <source>
        <dbReference type="Proteomes" id="UP000662074"/>
    </source>
</evidence>
<dbReference type="Proteomes" id="UP000662074">
    <property type="component" value="Unassembled WGS sequence"/>
</dbReference>
<reference evidence="2" key="2">
    <citation type="submission" date="2020-09" db="EMBL/GenBank/DDBJ databases">
        <authorList>
            <person name="Sun Q."/>
            <person name="Sedlacek I."/>
        </authorList>
    </citation>
    <scope>NUCLEOTIDE SEQUENCE</scope>
    <source>
        <strain evidence="2">CCM 8711</strain>
    </source>
</reference>
<dbReference type="InterPro" id="IPR000866">
    <property type="entry name" value="AhpC/TSA"/>
</dbReference>